<gene>
    <name evidence="3" type="primary">Rbx1</name>
</gene>
<dbReference type="AGR" id="MGI:1891829"/>
<reference evidence="2" key="4">
    <citation type="submission" date="2000-07" db="EMBL/GenBank/DDBJ databases">
        <authorList>
            <person name="Adachi J."/>
            <person name="Aizawa K."/>
            <person name="Akahira S."/>
            <person name="Akimura T."/>
            <person name="Arai A."/>
            <person name="Aono H."/>
            <person name="Arakawa T."/>
            <person name="Bono H."/>
            <person name="Carninci P."/>
            <person name="Fukuda S."/>
            <person name="Fukunishi Y."/>
            <person name="Furuno M."/>
            <person name="Hanagaki T."/>
            <person name="Hara A."/>
            <person name="Hayatsu N."/>
            <person name="Hiramoto K."/>
            <person name="Hiraoka T."/>
            <person name="Hori F."/>
            <person name="Imotani K."/>
            <person name="Ishii Y."/>
            <person name="Itoh M."/>
            <person name="Izawa M."/>
            <person name="Kasukawa T."/>
            <person name="Kato H."/>
            <person name="Kawai J."/>
            <person name="Kojima Y."/>
            <person name="Konno H."/>
            <person name="Kouda M."/>
            <person name="Koya S."/>
            <person name="Kurihara C."/>
            <person name="Matsuyama T."/>
            <person name="Miyazaki A."/>
            <person name="Nishi K."/>
            <person name="Nomura K."/>
            <person name="Numazaki R."/>
            <person name="Ohno M."/>
            <person name="Okazaki Y."/>
            <person name="Okido T."/>
            <person name="Owa C."/>
            <person name="Saito H."/>
            <person name="Saito R."/>
            <person name="Sakai C."/>
            <person name="Sakai K."/>
            <person name="Sano H."/>
            <person name="Sasaki D."/>
            <person name="Shibata K."/>
            <person name="Shibata Y."/>
            <person name="Shinagawa A."/>
            <person name="Shiraki T."/>
            <person name="Sogabe Y."/>
            <person name="Suzuki H."/>
            <person name="Tagami M."/>
            <person name="Tagawa A."/>
            <person name="Takahashi F."/>
            <person name="Tanaka T."/>
            <person name="Tejima Y."/>
            <person name="Toya T."/>
            <person name="Yamamura T."/>
            <person name="Yasunishi A."/>
            <person name="Yoshida K."/>
            <person name="Yoshino M."/>
            <person name="Muramatsu M."/>
            <person name="Hayashizaki Y."/>
        </authorList>
    </citation>
    <scope>NUCLEOTIDE SEQUENCE</scope>
    <source>
        <strain evidence="2">C57BL/6J</strain>
        <tissue evidence="2">Cerebellum</tissue>
    </source>
</reference>
<protein>
    <submittedName>
        <fullName evidence="2">Uncharacterized protein</fullName>
    </submittedName>
</protein>
<reference evidence="2" key="5">
    <citation type="journal article" date="2001" name="Nature">
        <title>Functional annotation of a full-length mouse cDNA collection.</title>
        <authorList>
            <consortium name="The RIKEN Genome Exploration Research Group Phase II Team and the FANTOM Consortium"/>
        </authorList>
    </citation>
    <scope>NUCLEOTIDE SEQUENCE</scope>
    <source>
        <strain evidence="2">C57BL/6J</strain>
        <tissue evidence="2">Cerebellum</tissue>
    </source>
</reference>
<evidence type="ECO:0000313" key="2">
    <source>
        <dbReference type="EMBL" id="BAE43188.1"/>
    </source>
</evidence>
<feature type="transmembrane region" description="Helical" evidence="1">
    <location>
        <begin position="31"/>
        <end position="51"/>
    </location>
</feature>
<reference evidence="2" key="8">
    <citation type="journal article" date="2005" name="Science">
        <title>Antisense Transcription in the Mammalian Transcriptome.</title>
        <authorList>
            <consortium name="RIKEN Genome Exploration Research Group and Genome Science Group (Genome Network Project Core Group) and the FANTOM Consortium"/>
        </authorList>
    </citation>
    <scope>NUCLEOTIDE SEQUENCE</scope>
    <source>
        <strain evidence="2">C57BL/6J</strain>
        <tissue evidence="2">Cerebellum</tissue>
    </source>
</reference>
<evidence type="ECO:0000256" key="1">
    <source>
        <dbReference type="SAM" id="Phobius"/>
    </source>
</evidence>
<reference evidence="2" key="2">
    <citation type="journal article" date="2000" name="Genome Res.">
        <title>Normalization and subtraction of cap-trapper-selected cDNAs to prepare full-length cDNA libraries for rapid discovery of new genes.</title>
        <authorList>
            <person name="Carninci P."/>
            <person name="Shibata Y."/>
            <person name="Hayatsu N."/>
            <person name="Sugahara Y."/>
            <person name="Shibata K."/>
            <person name="Itoh M."/>
            <person name="Konno H."/>
            <person name="Okazaki Y."/>
            <person name="Muramatsu M."/>
            <person name="Hayashizaki Y."/>
        </authorList>
    </citation>
    <scope>NUCLEOTIDE SEQUENCE</scope>
    <source>
        <strain evidence="2">C57BL/6J</strain>
        <tissue evidence="2">Cerebellum</tissue>
    </source>
</reference>
<evidence type="ECO:0000313" key="3">
    <source>
        <dbReference type="MGI" id="MGI:1891829"/>
    </source>
</evidence>
<proteinExistence type="evidence at transcript level"/>
<dbReference type="EMBL" id="AK005127">
    <property type="protein sequence ID" value="BAE43188.1"/>
    <property type="molecule type" value="mRNA"/>
</dbReference>
<reference evidence="2" key="3">
    <citation type="journal article" date="2000" name="Genome Res.">
        <title>RIKEN integrated sequence analysis (RISA) system--384-format sequencing pipeline with 384 multicapillary sequencer.</title>
        <authorList>
            <person name="Shibata K."/>
            <person name="Itoh M."/>
            <person name="Aizawa K."/>
            <person name="Nagaoka S."/>
            <person name="Sasaki N."/>
            <person name="Carninci P."/>
            <person name="Konno H."/>
            <person name="Akiyama J."/>
            <person name="Nishi K."/>
            <person name="Kitsunai T."/>
            <person name="Tashiro H."/>
            <person name="Itoh M."/>
            <person name="Sumi N."/>
            <person name="Ishii Y."/>
            <person name="Nakamura S."/>
            <person name="Hazama M."/>
            <person name="Nishine T."/>
            <person name="Harada A."/>
            <person name="Yamamoto R."/>
            <person name="Matsumoto H."/>
            <person name="Sakaguchi S."/>
            <person name="Ikegami T."/>
            <person name="Kashiwagi K."/>
            <person name="Fujiwake S."/>
            <person name="Inoue K."/>
            <person name="Togawa Y."/>
            <person name="Izawa M."/>
            <person name="Ohara E."/>
            <person name="Watahiki M."/>
            <person name="Yoneda Y."/>
            <person name="Ishikawa T."/>
            <person name="Ozawa K."/>
            <person name="Tanaka T."/>
            <person name="Matsuura S."/>
            <person name="Kawai J."/>
            <person name="Okazaki Y."/>
            <person name="Muramatsu M."/>
            <person name="Inoue Y."/>
            <person name="Kira A."/>
            <person name="Hayashizaki Y."/>
        </authorList>
    </citation>
    <scope>NUCLEOTIDE SEQUENCE</scope>
    <source>
        <strain evidence="2">C57BL/6J</strain>
        <tissue evidence="2">Cerebellum</tissue>
    </source>
</reference>
<keyword evidence="1" id="KW-0472">Membrane</keyword>
<reference evidence="2" key="6">
    <citation type="journal article" date="2002" name="Nature">
        <title>Analysis of the mouse transcriptome based on functional annotation of 60,770 full-length cDNAs.</title>
        <authorList>
            <consortium name="The FANTOM Consortium and the RIKEN Genome Exploration Research Group Phase I and II Team"/>
        </authorList>
    </citation>
    <scope>NUCLEOTIDE SEQUENCE</scope>
    <source>
        <strain evidence="2">C57BL/6J</strain>
        <tissue evidence="2">Cerebellum</tissue>
    </source>
</reference>
<dbReference type="AlphaFoldDB" id="Q3V497"/>
<organism evidence="2">
    <name type="scientific">Mus musculus</name>
    <name type="common">Mouse</name>
    <dbReference type="NCBI Taxonomy" id="10090"/>
    <lineage>
        <taxon>Eukaryota</taxon>
        <taxon>Metazoa</taxon>
        <taxon>Chordata</taxon>
        <taxon>Craniata</taxon>
        <taxon>Vertebrata</taxon>
        <taxon>Euteleostomi</taxon>
        <taxon>Mammalia</taxon>
        <taxon>Eutheria</taxon>
        <taxon>Euarchontoglires</taxon>
        <taxon>Glires</taxon>
        <taxon>Rodentia</taxon>
        <taxon>Myomorpha</taxon>
        <taxon>Muroidea</taxon>
        <taxon>Muridae</taxon>
        <taxon>Murinae</taxon>
        <taxon>Mus</taxon>
        <taxon>Mus</taxon>
    </lineage>
</organism>
<sequence>MWIPPAAPTAARARSALKLKSGMQWPSGPGTLWLITVPIAGTTLWIFVSNVRPTRRHYFRRVYGCMGRLQPCFSFPLHLSMA</sequence>
<keyword evidence="1" id="KW-0812">Transmembrane</keyword>
<keyword evidence="1" id="KW-1133">Transmembrane helix</keyword>
<dbReference type="MGI" id="MGI:1891829">
    <property type="gene designation" value="Rbx1"/>
</dbReference>
<reference evidence="2" key="1">
    <citation type="journal article" date="1999" name="Methods Enzymol.">
        <title>High-efficiency full-length cDNA cloning.</title>
        <authorList>
            <person name="Carninci P."/>
            <person name="Hayashizaki Y."/>
        </authorList>
    </citation>
    <scope>NUCLEOTIDE SEQUENCE</scope>
    <source>
        <strain evidence="2">C57BL/6J</strain>
        <tissue evidence="2">Cerebellum</tissue>
    </source>
</reference>
<accession>Q3V497</accession>
<reference evidence="2" key="7">
    <citation type="journal article" date="2005" name="Science">
        <title>The Transcriptional Landscape of the Mammalian Genome.</title>
        <authorList>
            <consortium name="The FANTOM Consortium"/>
            <consortium name="Riken Genome Exploration Research Group and Genome Science Group (Genome Network Project Core Group)"/>
        </authorList>
    </citation>
    <scope>NUCLEOTIDE SEQUENCE</scope>
    <source>
        <strain evidence="2">C57BL/6J</strain>
        <tissue evidence="2">Cerebellum</tissue>
    </source>
</reference>
<name>Q3V497_MOUSE</name>